<dbReference type="SMART" id="SM00089">
    <property type="entry name" value="PKD"/>
    <property type="match status" value="1"/>
</dbReference>
<dbReference type="Proteomes" id="UP000032702">
    <property type="component" value="Unassembled WGS sequence"/>
</dbReference>
<sequence length="629" mass="67209">MPPFPGQRTRLARHGSNGCCLGKGLIEVAGWKPPRLRGSLPTLISASPRNHVIPRLASSLLFRGAPPGGVTLMSQRPWKQLHPLLLAMLWVNCADPGEVGSTDALARTHSLMTSVKIPITASRVQADAVRPAIGSYAALYDEQDAIGDPRGGTGAKPVTSWGNVVYTASSYPMGFFIDLGQAYDVTEVGVFDTYDTGDIAFDVGEPGAWTPAVTFSTNLWEKWKLFPVNQRTRYIHFTRTLYGGVNEIVLYGSPADTGGPSNAPPTVSAGAAQTVALPTSTATLTGTASDSDGTVVSRQWTQTAGPSTATLTNATALTATASGLGVGTYTFQLTVTDDDGASASSKTTVTVNPAPTGRGTTTEVYKSAATPGNYGYVVYLPPGYTEGSNWPVVFFLHGMGQRGNGGATELKRVRELGPQRYIDQQGKDYPFVLVSPQTGPSGTWSPYEAEYNLNPFVNHILATYKVNPRRVYMTGLSLGGGGSFSYPMVYPSKLAGIVAVCPTSWPGNPSYANGMISAGLPIWAAQAVNDEQYSYMATVAWFDQFGQAMGATGGILSTYTSPREKQTAFFRPATGRWEWISGQTATDPTGAGPERPVLFTLYDTGGHGIWDKVYQDPKVWDWLLSQQRP</sequence>
<dbReference type="InterPro" id="IPR035986">
    <property type="entry name" value="PKD_dom_sf"/>
</dbReference>
<comment type="caution">
    <text evidence="2">The sequence shown here is derived from an EMBL/GenBank/DDBJ whole genome shotgun (WGS) entry which is preliminary data.</text>
</comment>
<dbReference type="InterPro" id="IPR029865">
    <property type="entry name" value="KIAA0319-like"/>
</dbReference>
<dbReference type="SUPFAM" id="SSF49299">
    <property type="entry name" value="PKD domain"/>
    <property type="match status" value="1"/>
</dbReference>
<organism evidence="2 3">
    <name type="scientific">Stigmatella aurantiaca (strain DW4/3-1)</name>
    <dbReference type="NCBI Taxonomy" id="378806"/>
    <lineage>
        <taxon>Bacteria</taxon>
        <taxon>Pseudomonadati</taxon>
        <taxon>Myxococcota</taxon>
        <taxon>Myxococcia</taxon>
        <taxon>Myxococcales</taxon>
        <taxon>Cystobacterineae</taxon>
        <taxon>Archangiaceae</taxon>
        <taxon>Stigmatella</taxon>
    </lineage>
</organism>
<dbReference type="AlphaFoldDB" id="Q09AV6"/>
<reference evidence="2 3" key="1">
    <citation type="submission" date="2006-04" db="EMBL/GenBank/DDBJ databases">
        <authorList>
            <person name="Nierman W.C."/>
        </authorList>
    </citation>
    <scope>NUCLEOTIDE SEQUENCE [LARGE SCALE GENOMIC DNA]</scope>
    <source>
        <strain evidence="2 3">DW4/3-1</strain>
    </source>
</reference>
<dbReference type="PANTHER" id="PTHR46182:SF2">
    <property type="entry name" value="FI19480P1"/>
    <property type="match status" value="1"/>
</dbReference>
<evidence type="ECO:0000313" key="2">
    <source>
        <dbReference type="EMBL" id="EAU68855.1"/>
    </source>
</evidence>
<dbReference type="ESTHER" id="stiad-q09av6">
    <property type="family name" value="5_AlphaBeta_hydrolase"/>
</dbReference>
<gene>
    <name evidence="2" type="ORF">STIAU_6892</name>
</gene>
<dbReference type="GO" id="GO:0016020">
    <property type="term" value="C:membrane"/>
    <property type="evidence" value="ECO:0007669"/>
    <property type="project" value="TreeGrafter"/>
</dbReference>
<proteinExistence type="predicted"/>
<dbReference type="Pfam" id="PF22352">
    <property type="entry name" value="K319L-like_PKD"/>
    <property type="match status" value="1"/>
</dbReference>
<dbReference type="InterPro" id="IPR013783">
    <property type="entry name" value="Ig-like_fold"/>
</dbReference>
<name>Q09AV6_STIAD</name>
<evidence type="ECO:0000259" key="1">
    <source>
        <dbReference type="SMART" id="SM00089"/>
    </source>
</evidence>
<dbReference type="Gene3D" id="2.60.40.10">
    <property type="entry name" value="Immunoglobulins"/>
    <property type="match status" value="1"/>
</dbReference>
<accession>Q09AV6</accession>
<dbReference type="InterPro" id="IPR029058">
    <property type="entry name" value="AB_hydrolase_fold"/>
</dbReference>
<dbReference type="InterPro" id="IPR022409">
    <property type="entry name" value="PKD/Chitinase_dom"/>
</dbReference>
<dbReference type="PANTHER" id="PTHR46182">
    <property type="entry name" value="FI19480P1"/>
    <property type="match status" value="1"/>
</dbReference>
<dbReference type="SUPFAM" id="SSF53474">
    <property type="entry name" value="alpha/beta-Hydrolases"/>
    <property type="match status" value="1"/>
</dbReference>
<dbReference type="InterPro" id="IPR000801">
    <property type="entry name" value="Esterase-like"/>
</dbReference>
<dbReference type="Pfam" id="PF00756">
    <property type="entry name" value="Esterase"/>
    <property type="match status" value="1"/>
</dbReference>
<dbReference type="Gene3D" id="3.40.50.1820">
    <property type="entry name" value="alpha/beta hydrolase"/>
    <property type="match status" value="1"/>
</dbReference>
<dbReference type="EMBL" id="AAMD01000011">
    <property type="protein sequence ID" value="EAU68855.1"/>
    <property type="molecule type" value="Genomic_DNA"/>
</dbReference>
<protein>
    <submittedName>
        <fullName evidence="2">PKD domain protein</fullName>
    </submittedName>
</protein>
<dbReference type="GO" id="GO:0031410">
    <property type="term" value="C:cytoplasmic vesicle"/>
    <property type="evidence" value="ECO:0007669"/>
    <property type="project" value="TreeGrafter"/>
</dbReference>
<evidence type="ECO:0000313" key="3">
    <source>
        <dbReference type="Proteomes" id="UP000032702"/>
    </source>
</evidence>
<dbReference type="CDD" id="cd00146">
    <property type="entry name" value="PKD"/>
    <property type="match status" value="1"/>
</dbReference>
<feature type="domain" description="PKD/Chitinase" evidence="1">
    <location>
        <begin position="266"/>
        <end position="354"/>
    </location>
</feature>